<dbReference type="EMBL" id="SNRY01005913">
    <property type="protein sequence ID" value="KAA6313802.1"/>
    <property type="molecule type" value="Genomic_DNA"/>
</dbReference>
<proteinExistence type="predicted"/>
<comment type="caution">
    <text evidence="1">The sequence shown here is derived from an EMBL/GenBank/DDBJ whole genome shotgun (WGS) entry which is preliminary data.</text>
</comment>
<reference evidence="1" key="1">
    <citation type="submission" date="2019-03" db="EMBL/GenBank/DDBJ databases">
        <title>Single cell metagenomics reveals metabolic interactions within the superorganism composed of flagellate Streblomastix strix and complex community of Bacteroidetes bacteria on its surface.</title>
        <authorList>
            <person name="Treitli S.C."/>
            <person name="Kolisko M."/>
            <person name="Husnik F."/>
            <person name="Keeling P."/>
            <person name="Hampl V."/>
        </authorList>
    </citation>
    <scope>NUCLEOTIDE SEQUENCE</scope>
    <source>
        <strain evidence="1">STM</strain>
    </source>
</reference>
<sequence>YDKYYIDFKDIENGGTLEFVMSDKPFE</sequence>
<gene>
    <name evidence="1" type="ORF">EZS27_035484</name>
</gene>
<name>A0A5J4PXM3_9ZZZZ</name>
<accession>A0A5J4PXM3</accession>
<protein>
    <submittedName>
        <fullName evidence="1">Uncharacterized protein</fullName>
    </submittedName>
</protein>
<evidence type="ECO:0000313" key="1">
    <source>
        <dbReference type="EMBL" id="KAA6313802.1"/>
    </source>
</evidence>
<organism evidence="1">
    <name type="scientific">termite gut metagenome</name>
    <dbReference type="NCBI Taxonomy" id="433724"/>
    <lineage>
        <taxon>unclassified sequences</taxon>
        <taxon>metagenomes</taxon>
        <taxon>organismal metagenomes</taxon>
    </lineage>
</organism>
<feature type="non-terminal residue" evidence="1">
    <location>
        <position position="1"/>
    </location>
</feature>
<dbReference type="AlphaFoldDB" id="A0A5J4PXM3"/>